<dbReference type="AlphaFoldDB" id="A0A839Z4K0"/>
<feature type="signal peptide" evidence="1">
    <location>
        <begin position="1"/>
        <end position="35"/>
    </location>
</feature>
<evidence type="ECO:0000313" key="3">
    <source>
        <dbReference type="Proteomes" id="UP000578569"/>
    </source>
</evidence>
<dbReference type="EMBL" id="JACICF010000002">
    <property type="protein sequence ID" value="MBB3764783.1"/>
    <property type="molecule type" value="Genomic_DNA"/>
</dbReference>
<evidence type="ECO:0000313" key="2">
    <source>
        <dbReference type="EMBL" id="MBB3764783.1"/>
    </source>
</evidence>
<keyword evidence="1" id="KW-0732">Signal</keyword>
<dbReference type="Proteomes" id="UP000578569">
    <property type="component" value="Unassembled WGS sequence"/>
</dbReference>
<feature type="chain" id="PRO_5032435915" description="Porin" evidence="1">
    <location>
        <begin position="36"/>
        <end position="246"/>
    </location>
</feature>
<sequence>MREQGKKTVAGKAGRVALLASLAVATAALTIPAGAREKAASAPPVSVKFDRSFTPAGADPRLAATFAKRGQLPNFSFTPAASKKRGAPVRVVVRGGSDAPAVTGNRTAEAVSRSNAVSTMNPSNYNLGVAVGWKRIGVSGDVQKREANDPRIANRESAVVGVSYNLKRFTGRLSVAADRDVSTVAPAIRPTDSYALDVGGEVKITRNLAVTGGVRYRIDQERIDTNLAEDRRQDSQAVYIGTAFKF</sequence>
<accession>A0A839Z4K0</accession>
<protein>
    <recommendedName>
        <fullName evidence="4">Porin</fullName>
    </recommendedName>
</protein>
<proteinExistence type="predicted"/>
<comment type="caution">
    <text evidence="2">The sequence shown here is derived from an EMBL/GenBank/DDBJ whole genome shotgun (WGS) entry which is preliminary data.</text>
</comment>
<organism evidence="2 3">
    <name type="scientific">Sphingomicrobium lutaoense</name>
    <dbReference type="NCBI Taxonomy" id="515949"/>
    <lineage>
        <taxon>Bacteria</taxon>
        <taxon>Pseudomonadati</taxon>
        <taxon>Pseudomonadota</taxon>
        <taxon>Alphaproteobacteria</taxon>
        <taxon>Sphingomonadales</taxon>
        <taxon>Sphingomonadaceae</taxon>
        <taxon>Sphingomicrobium</taxon>
    </lineage>
</organism>
<keyword evidence="3" id="KW-1185">Reference proteome</keyword>
<dbReference type="RefSeq" id="WP_183934151.1">
    <property type="nucleotide sequence ID" value="NZ_JACICF010000002.1"/>
</dbReference>
<evidence type="ECO:0000256" key="1">
    <source>
        <dbReference type="SAM" id="SignalP"/>
    </source>
</evidence>
<evidence type="ECO:0008006" key="4">
    <source>
        <dbReference type="Google" id="ProtNLM"/>
    </source>
</evidence>
<gene>
    <name evidence="2" type="ORF">FHS50_001845</name>
</gene>
<reference evidence="2 3" key="1">
    <citation type="submission" date="2020-08" db="EMBL/GenBank/DDBJ databases">
        <title>Genomic Encyclopedia of Type Strains, Phase IV (KMG-IV): sequencing the most valuable type-strain genomes for metagenomic binning, comparative biology and taxonomic classification.</title>
        <authorList>
            <person name="Goeker M."/>
        </authorList>
    </citation>
    <scope>NUCLEOTIDE SEQUENCE [LARGE SCALE GENOMIC DNA]</scope>
    <source>
        <strain evidence="2 3">DSM 24194</strain>
    </source>
</reference>
<name>A0A839Z4K0_9SPHN</name>